<dbReference type="RefSeq" id="XP_033599715.1">
    <property type="nucleotide sequence ID" value="XM_033749803.1"/>
</dbReference>
<organism evidence="5 6">
    <name type="scientific">Pseudovirgaria hyperparasitica</name>
    <dbReference type="NCBI Taxonomy" id="470096"/>
    <lineage>
        <taxon>Eukaryota</taxon>
        <taxon>Fungi</taxon>
        <taxon>Dikarya</taxon>
        <taxon>Ascomycota</taxon>
        <taxon>Pezizomycotina</taxon>
        <taxon>Dothideomycetes</taxon>
        <taxon>Dothideomycetes incertae sedis</taxon>
        <taxon>Acrospermales</taxon>
        <taxon>Acrospermaceae</taxon>
        <taxon>Pseudovirgaria</taxon>
    </lineage>
</organism>
<proteinExistence type="inferred from homology"/>
<evidence type="ECO:0000256" key="1">
    <source>
        <dbReference type="ARBA" id="ARBA00004123"/>
    </source>
</evidence>
<accession>A0A6A6W5F3</accession>
<keyword evidence="6" id="KW-1185">Reference proteome</keyword>
<dbReference type="PANTHER" id="PTHR13375:SF3">
    <property type="entry name" value="THO COMPLEX SUBUNIT 5 HOMOLOG"/>
    <property type="match status" value="1"/>
</dbReference>
<dbReference type="GeneID" id="54490857"/>
<dbReference type="GO" id="GO:0000445">
    <property type="term" value="C:THO complex part of transcription export complex"/>
    <property type="evidence" value="ECO:0007669"/>
    <property type="project" value="TreeGrafter"/>
</dbReference>
<dbReference type="Proteomes" id="UP000799437">
    <property type="component" value="Unassembled WGS sequence"/>
</dbReference>
<protein>
    <recommendedName>
        <fullName evidence="7">Fms interacting protein</fullName>
    </recommendedName>
</protein>
<sequence length="211" mass="24012">MTTAASAAKTIVTSPHLQSVLSTAQQTRDACLALIDTLTSPDAFTQSNKIAPSHKHVNAQLAKIRHLNRKAVLGARETKAQTAEARSGVDTLHLQLQNLYYEQRHLRGEIGACEDYEHKYMTLPLISAQTFLDLFPDHVGYDENELMVARIEHEHMERQALEEQRQGLLRKKQGLIAENKKRREDLANLDIELEKFVNTAEPIQKIFEKEY</sequence>
<comment type="subcellular location">
    <subcellularLocation>
        <location evidence="1">Nucleus</location>
    </subcellularLocation>
</comment>
<dbReference type="OrthoDB" id="20582at2759"/>
<reference evidence="5" key="1">
    <citation type="journal article" date="2020" name="Stud. Mycol.">
        <title>101 Dothideomycetes genomes: a test case for predicting lifestyles and emergence of pathogens.</title>
        <authorList>
            <person name="Haridas S."/>
            <person name="Albert R."/>
            <person name="Binder M."/>
            <person name="Bloem J."/>
            <person name="Labutti K."/>
            <person name="Salamov A."/>
            <person name="Andreopoulos B."/>
            <person name="Baker S."/>
            <person name="Barry K."/>
            <person name="Bills G."/>
            <person name="Bluhm B."/>
            <person name="Cannon C."/>
            <person name="Castanera R."/>
            <person name="Culley D."/>
            <person name="Daum C."/>
            <person name="Ezra D."/>
            <person name="Gonzalez J."/>
            <person name="Henrissat B."/>
            <person name="Kuo A."/>
            <person name="Liang C."/>
            <person name="Lipzen A."/>
            <person name="Lutzoni F."/>
            <person name="Magnuson J."/>
            <person name="Mondo S."/>
            <person name="Nolan M."/>
            <person name="Ohm R."/>
            <person name="Pangilinan J."/>
            <person name="Park H.-J."/>
            <person name="Ramirez L."/>
            <person name="Alfaro M."/>
            <person name="Sun H."/>
            <person name="Tritt A."/>
            <person name="Yoshinaga Y."/>
            <person name="Zwiers L.-H."/>
            <person name="Turgeon B."/>
            <person name="Goodwin S."/>
            <person name="Spatafora J."/>
            <person name="Crous P."/>
            <person name="Grigoriev I."/>
        </authorList>
    </citation>
    <scope>NUCLEOTIDE SEQUENCE</scope>
    <source>
        <strain evidence="5">CBS 121739</strain>
    </source>
</reference>
<keyword evidence="3" id="KW-0539">Nucleus</keyword>
<dbReference type="EMBL" id="ML996574">
    <property type="protein sequence ID" value="KAF2757264.1"/>
    <property type="molecule type" value="Genomic_DNA"/>
</dbReference>
<evidence type="ECO:0000313" key="6">
    <source>
        <dbReference type="Proteomes" id="UP000799437"/>
    </source>
</evidence>
<evidence type="ECO:0000256" key="4">
    <source>
        <dbReference type="SAM" id="Coils"/>
    </source>
</evidence>
<name>A0A6A6W5F3_9PEZI</name>
<dbReference type="PANTHER" id="PTHR13375">
    <property type="entry name" value="FMS INTERACTING PROTEIN"/>
    <property type="match status" value="1"/>
</dbReference>
<gene>
    <name evidence="5" type="ORF">EJ05DRAFT_61035</name>
</gene>
<dbReference type="AlphaFoldDB" id="A0A6A6W5F3"/>
<evidence type="ECO:0000313" key="5">
    <source>
        <dbReference type="EMBL" id="KAF2757264.1"/>
    </source>
</evidence>
<dbReference type="GO" id="GO:0003729">
    <property type="term" value="F:mRNA binding"/>
    <property type="evidence" value="ECO:0007669"/>
    <property type="project" value="TreeGrafter"/>
</dbReference>
<dbReference type="Pfam" id="PF09766">
    <property type="entry name" value="FmiP_Thoc5"/>
    <property type="match status" value="1"/>
</dbReference>
<evidence type="ECO:0008006" key="7">
    <source>
        <dbReference type="Google" id="ProtNLM"/>
    </source>
</evidence>
<dbReference type="InterPro" id="IPR019163">
    <property type="entry name" value="THO_Thoc5"/>
</dbReference>
<evidence type="ECO:0000256" key="3">
    <source>
        <dbReference type="ARBA" id="ARBA00023242"/>
    </source>
</evidence>
<comment type="similarity">
    <text evidence="2">Belongs to the THOC5 family.</text>
</comment>
<feature type="coiled-coil region" evidence="4">
    <location>
        <begin position="151"/>
        <end position="178"/>
    </location>
</feature>
<keyword evidence="4" id="KW-0175">Coiled coil</keyword>
<evidence type="ECO:0000256" key="2">
    <source>
        <dbReference type="ARBA" id="ARBA00008044"/>
    </source>
</evidence>
<dbReference type="GO" id="GO:0006406">
    <property type="term" value="P:mRNA export from nucleus"/>
    <property type="evidence" value="ECO:0007669"/>
    <property type="project" value="TreeGrafter"/>
</dbReference>